<feature type="domain" description="Heterokaryon incompatibility" evidence="1">
    <location>
        <begin position="22"/>
        <end position="113"/>
    </location>
</feature>
<evidence type="ECO:0000313" key="3">
    <source>
        <dbReference type="EMBL" id="RMJ10642.1"/>
    </source>
</evidence>
<evidence type="ECO:0000259" key="2">
    <source>
        <dbReference type="Pfam" id="PF26640"/>
    </source>
</evidence>
<dbReference type="OrthoDB" id="20872at2759"/>
<dbReference type="Proteomes" id="UP000277212">
    <property type="component" value="Unassembled WGS sequence"/>
</dbReference>
<feature type="domain" description="DUF8212" evidence="2">
    <location>
        <begin position="219"/>
        <end position="242"/>
    </location>
</feature>
<dbReference type="PANTHER" id="PTHR10622:SF12">
    <property type="entry name" value="HET DOMAIN-CONTAINING PROTEIN"/>
    <property type="match status" value="1"/>
</dbReference>
<reference evidence="3 4" key="1">
    <citation type="submission" date="2017-06" db="EMBL/GenBank/DDBJ databases">
        <title>Comparative genomic analysis of Ambrosia Fusariam Clade fungi.</title>
        <authorList>
            <person name="Stajich J.E."/>
            <person name="Carrillo J."/>
            <person name="Kijimoto T."/>
            <person name="Eskalen A."/>
            <person name="O'Donnell K."/>
            <person name="Kasson M."/>
        </authorList>
    </citation>
    <scope>NUCLEOTIDE SEQUENCE [LARGE SCALE GENOMIC DNA]</scope>
    <source>
        <strain evidence="3">UCR3666</strain>
    </source>
</reference>
<dbReference type="AlphaFoldDB" id="A0A3M2RZZ0"/>
<name>A0A3M2RZZ0_9HYPO</name>
<dbReference type="Pfam" id="PF06985">
    <property type="entry name" value="HET"/>
    <property type="match status" value="1"/>
</dbReference>
<accession>A0A3M2RZZ0</accession>
<dbReference type="EMBL" id="NKUJ01000196">
    <property type="protein sequence ID" value="RMJ10642.1"/>
    <property type="molecule type" value="Genomic_DNA"/>
</dbReference>
<dbReference type="PANTHER" id="PTHR10622">
    <property type="entry name" value="HET DOMAIN-CONTAINING PROTEIN"/>
    <property type="match status" value="1"/>
</dbReference>
<dbReference type="InterPro" id="IPR010730">
    <property type="entry name" value="HET"/>
</dbReference>
<dbReference type="STRING" id="2010991.A0A3M2RZZ0"/>
<dbReference type="Pfam" id="PF26640">
    <property type="entry name" value="DUF8212"/>
    <property type="match status" value="1"/>
</dbReference>
<dbReference type="InterPro" id="IPR058525">
    <property type="entry name" value="DUF8212"/>
</dbReference>
<evidence type="ECO:0000259" key="1">
    <source>
        <dbReference type="Pfam" id="PF06985"/>
    </source>
</evidence>
<evidence type="ECO:0000313" key="4">
    <source>
        <dbReference type="Proteomes" id="UP000277212"/>
    </source>
</evidence>
<organism evidence="3 4">
    <name type="scientific">Fusarium kuroshium</name>
    <dbReference type="NCBI Taxonomy" id="2010991"/>
    <lineage>
        <taxon>Eukaryota</taxon>
        <taxon>Fungi</taxon>
        <taxon>Dikarya</taxon>
        <taxon>Ascomycota</taxon>
        <taxon>Pezizomycotina</taxon>
        <taxon>Sordariomycetes</taxon>
        <taxon>Hypocreomycetidae</taxon>
        <taxon>Hypocreales</taxon>
        <taxon>Nectriaceae</taxon>
        <taxon>Fusarium</taxon>
        <taxon>Fusarium solani species complex</taxon>
    </lineage>
</organism>
<gene>
    <name evidence="3" type="ORF">CDV36_009732</name>
</gene>
<keyword evidence="4" id="KW-1185">Reference proteome</keyword>
<comment type="caution">
    <text evidence="3">The sequence shown here is derived from an EMBL/GenBank/DDBJ whole genome shotgun (WGS) entry which is preliminary data.</text>
</comment>
<proteinExistence type="predicted"/>
<sequence length="519" mass="59413">MWLINTETLKLESVVNPETVEYAILSHTWEEEEVSFQEFQDLRFARTKKGFGKIKKTCRLAKKHGYQYAWVDTCCIDKSSSAELSEAINSMFRWYKGAKRCYAYLSDYRQTTVDSSFANCRWFTRGWTLQELIAPASLTFYNRYWDALGSKRELSRIVSDITSIDEVVLLGQRDINTVRVVYRMSWAAGRKTTRPEDIAYCLFGIFDINLPMLYGEGTKAFLRLQEEICQQVHDLTIFAWKTDTDEGRRGIFADSPEEFAYASYGGYLYTLNSGDVRVSNRGVIFDDMELIDVKGQGLFMPFNFFGAIPGSAEYTPGGIFLKKTPDGYVRVKTDQLYQTGLDGRWLPPEQINVISRGFAATNQPLMVYISTSDATTICNVCPRRQWDPYTEAFMGARRGMVGFDVSLGNGQSYPLMVLFFLPLSHNPVLRHDIVDSRWHNWSNALANTGKADVSLSWVEVLSGHFFKEGTTNQGEGTWLYPTPDPSITVRVNVAKVERGWRMWLSLSHDYSSRRSVYSY</sequence>
<protein>
    <submittedName>
        <fullName evidence="3">Uncharacterized protein</fullName>
    </submittedName>
</protein>